<dbReference type="Gene3D" id="2.40.128.640">
    <property type="match status" value="1"/>
</dbReference>
<dbReference type="EMBL" id="FWXS01000006">
    <property type="protein sequence ID" value="SMC70682.1"/>
    <property type="molecule type" value="Genomic_DNA"/>
</dbReference>
<gene>
    <name evidence="1" type="ORF">SAMN06296427_10669</name>
</gene>
<sequence>MKNQILMLAVAGFVLFSCETKKEESVINPDEKQVVDEHNAKNSLDILGTYKGILPCADCEGIETEITLSKDETYTKKMKYLGKDEKVFEEMGDYTWKEDGNTLVLENINSDIVEYFVSENSLTQLDMEGNKITGDLSGKYILNK</sequence>
<accession>A0A1W2BD74</accession>
<evidence type="ECO:0000313" key="1">
    <source>
        <dbReference type="EMBL" id="SMC70682.1"/>
    </source>
</evidence>
<protein>
    <submittedName>
        <fullName evidence="1">NlpE N-terminal domain-containing protein</fullName>
    </submittedName>
</protein>
<dbReference type="Pfam" id="PF04170">
    <property type="entry name" value="NlpE"/>
    <property type="match status" value="1"/>
</dbReference>
<dbReference type="AlphaFoldDB" id="A0A1W2BD74"/>
<dbReference type="OrthoDB" id="5348860at2"/>
<keyword evidence="2" id="KW-1185">Reference proteome</keyword>
<organism evidence="1 2">
    <name type="scientific">Moheibacter sediminis</name>
    <dbReference type="NCBI Taxonomy" id="1434700"/>
    <lineage>
        <taxon>Bacteria</taxon>
        <taxon>Pseudomonadati</taxon>
        <taxon>Bacteroidota</taxon>
        <taxon>Flavobacteriia</taxon>
        <taxon>Flavobacteriales</taxon>
        <taxon>Weeksellaceae</taxon>
        <taxon>Moheibacter</taxon>
    </lineage>
</organism>
<name>A0A1W2BD74_9FLAO</name>
<evidence type="ECO:0000313" key="2">
    <source>
        <dbReference type="Proteomes" id="UP000192393"/>
    </source>
</evidence>
<proteinExistence type="predicted"/>
<dbReference type="PROSITE" id="PS51257">
    <property type="entry name" value="PROKAR_LIPOPROTEIN"/>
    <property type="match status" value="1"/>
</dbReference>
<dbReference type="InterPro" id="IPR007298">
    <property type="entry name" value="Cu-R_lipoprotein_NlpE"/>
</dbReference>
<dbReference type="RefSeq" id="WP_084017558.1">
    <property type="nucleotide sequence ID" value="NZ_FWXS01000006.1"/>
</dbReference>
<reference evidence="1 2" key="1">
    <citation type="submission" date="2017-04" db="EMBL/GenBank/DDBJ databases">
        <authorList>
            <person name="Afonso C.L."/>
            <person name="Miller P.J."/>
            <person name="Scott M.A."/>
            <person name="Spackman E."/>
            <person name="Goraichik I."/>
            <person name="Dimitrov K.M."/>
            <person name="Suarez D.L."/>
            <person name="Swayne D.E."/>
        </authorList>
    </citation>
    <scope>NUCLEOTIDE SEQUENCE [LARGE SCALE GENOMIC DNA]</scope>
    <source>
        <strain evidence="1 2">CGMCC 1.12708</strain>
    </source>
</reference>
<dbReference type="Proteomes" id="UP000192393">
    <property type="component" value="Unassembled WGS sequence"/>
</dbReference>